<dbReference type="GO" id="GO:0006417">
    <property type="term" value="P:regulation of translation"/>
    <property type="evidence" value="ECO:0007669"/>
    <property type="project" value="TreeGrafter"/>
</dbReference>
<dbReference type="Proteomes" id="UP000438182">
    <property type="component" value="Unassembled WGS sequence"/>
</dbReference>
<dbReference type="GO" id="GO:0016989">
    <property type="term" value="F:sigma factor antagonist activity"/>
    <property type="evidence" value="ECO:0007669"/>
    <property type="project" value="TreeGrafter"/>
</dbReference>
<feature type="domain" description="Anti-sigma K factor RskA C-terminal" evidence="13">
    <location>
        <begin position="148"/>
        <end position="284"/>
    </location>
</feature>
<dbReference type="AlphaFoldDB" id="A0A6I4NZ82"/>
<accession>A0A6I4NZ82</accession>
<evidence type="ECO:0000256" key="11">
    <source>
        <dbReference type="SAM" id="MobiDB-lite"/>
    </source>
</evidence>
<organism evidence="14 15">
    <name type="scientific">Agromyces seonyuensis</name>
    <dbReference type="NCBI Taxonomy" id="2662446"/>
    <lineage>
        <taxon>Bacteria</taxon>
        <taxon>Bacillati</taxon>
        <taxon>Actinomycetota</taxon>
        <taxon>Actinomycetes</taxon>
        <taxon>Micrococcales</taxon>
        <taxon>Microbacteriaceae</taxon>
        <taxon>Agromyces</taxon>
    </lineage>
</organism>
<evidence type="ECO:0000256" key="7">
    <source>
        <dbReference type="ARBA" id="ARBA00023136"/>
    </source>
</evidence>
<feature type="region of interest" description="Disordered" evidence="11">
    <location>
        <begin position="1"/>
        <end position="21"/>
    </location>
</feature>
<sequence length="289" mass="29281">MTDDPNERPADESADRLRAEAEAAAAADALGALDADDRAAYLEALAASPEAQADSAAFGETAARLGAAVPPIDPPSALKDAIFARLDDVPQLAPEPAPVVPTAVPAAVPHDETPRAPASEPGAVPDYAVPGPAELRARRRWSPVAVIAAVAAVFVLIAGGVALGAAWTGPNGWNAQRQLQAILDAEDAQTATTTATDGGELELVWSEEDGSAAVRVESLPAPAEGSTYELWFIGGDGARSAGTFEPASDGSAWRVLEGEMSAGDVVGVTVEPDGGSVQPTTDPIAVLPS</sequence>
<comment type="subcellular location">
    <subcellularLocation>
        <location evidence="2">Cell membrane</location>
    </subcellularLocation>
    <subcellularLocation>
        <location evidence="1">Membrane</location>
        <topology evidence="1">Single-pass membrane protein</topology>
    </subcellularLocation>
</comment>
<proteinExistence type="predicted"/>
<comment type="caution">
    <text evidence="14">The sequence shown here is derived from an EMBL/GenBank/DDBJ whole genome shotgun (WGS) entry which is preliminary data.</text>
</comment>
<evidence type="ECO:0000259" key="13">
    <source>
        <dbReference type="Pfam" id="PF10099"/>
    </source>
</evidence>
<dbReference type="PANTHER" id="PTHR37461:SF1">
    <property type="entry name" value="ANTI-SIGMA-K FACTOR RSKA"/>
    <property type="match status" value="1"/>
</dbReference>
<gene>
    <name evidence="14" type="ORF">GB864_13045</name>
</gene>
<dbReference type="InterPro" id="IPR051474">
    <property type="entry name" value="Anti-sigma-K/W_factor"/>
</dbReference>
<dbReference type="GO" id="GO:0005886">
    <property type="term" value="C:plasma membrane"/>
    <property type="evidence" value="ECO:0007669"/>
    <property type="project" value="UniProtKB-SubCell"/>
</dbReference>
<keyword evidence="3" id="KW-1003">Cell membrane</keyword>
<evidence type="ECO:0000256" key="5">
    <source>
        <dbReference type="ARBA" id="ARBA00022989"/>
    </source>
</evidence>
<keyword evidence="5 12" id="KW-1133">Transmembrane helix</keyword>
<keyword evidence="4 12" id="KW-0812">Transmembrane</keyword>
<evidence type="ECO:0000256" key="9">
    <source>
        <dbReference type="ARBA" id="ARBA00029829"/>
    </source>
</evidence>
<evidence type="ECO:0000313" key="15">
    <source>
        <dbReference type="Proteomes" id="UP000438182"/>
    </source>
</evidence>
<dbReference type="PANTHER" id="PTHR37461">
    <property type="entry name" value="ANTI-SIGMA-K FACTOR RSKA"/>
    <property type="match status" value="1"/>
</dbReference>
<evidence type="ECO:0000256" key="2">
    <source>
        <dbReference type="ARBA" id="ARBA00004236"/>
    </source>
</evidence>
<protein>
    <recommendedName>
        <fullName evidence="10">Regulator of SigK</fullName>
    </recommendedName>
    <alternativeName>
        <fullName evidence="9">Sigma-K anti-sigma factor RskA</fullName>
    </alternativeName>
</protein>
<feature type="transmembrane region" description="Helical" evidence="12">
    <location>
        <begin position="144"/>
        <end position="167"/>
    </location>
</feature>
<evidence type="ECO:0000256" key="8">
    <source>
        <dbReference type="ARBA" id="ARBA00023163"/>
    </source>
</evidence>
<dbReference type="Pfam" id="PF10099">
    <property type="entry name" value="RskA_C"/>
    <property type="match status" value="1"/>
</dbReference>
<dbReference type="InterPro" id="IPR041916">
    <property type="entry name" value="Anti_sigma_zinc_sf"/>
</dbReference>
<evidence type="ECO:0000256" key="10">
    <source>
        <dbReference type="ARBA" id="ARBA00030803"/>
    </source>
</evidence>
<name>A0A6I4NZ82_9MICO</name>
<evidence type="ECO:0000256" key="6">
    <source>
        <dbReference type="ARBA" id="ARBA00023015"/>
    </source>
</evidence>
<evidence type="ECO:0000256" key="3">
    <source>
        <dbReference type="ARBA" id="ARBA00022475"/>
    </source>
</evidence>
<keyword evidence="6" id="KW-0805">Transcription regulation</keyword>
<evidence type="ECO:0000256" key="12">
    <source>
        <dbReference type="SAM" id="Phobius"/>
    </source>
</evidence>
<evidence type="ECO:0000256" key="1">
    <source>
        <dbReference type="ARBA" id="ARBA00004167"/>
    </source>
</evidence>
<keyword evidence="15" id="KW-1185">Reference proteome</keyword>
<evidence type="ECO:0000256" key="4">
    <source>
        <dbReference type="ARBA" id="ARBA00022692"/>
    </source>
</evidence>
<evidence type="ECO:0000313" key="14">
    <source>
        <dbReference type="EMBL" id="MWB99471.1"/>
    </source>
</evidence>
<reference evidence="14 15" key="1">
    <citation type="submission" date="2019-12" db="EMBL/GenBank/DDBJ databases">
        <authorList>
            <person name="Kim Y.S."/>
        </authorList>
    </citation>
    <scope>NUCLEOTIDE SEQUENCE [LARGE SCALE GENOMIC DNA]</scope>
    <source>
        <strain evidence="14 15">MMS17-SY077</strain>
    </source>
</reference>
<dbReference type="RefSeq" id="WP_160425741.1">
    <property type="nucleotide sequence ID" value="NZ_WSTA01000062.1"/>
</dbReference>
<dbReference type="Gene3D" id="1.10.10.1320">
    <property type="entry name" value="Anti-sigma factor, zinc-finger domain"/>
    <property type="match status" value="1"/>
</dbReference>
<keyword evidence="8" id="KW-0804">Transcription</keyword>
<keyword evidence="7 12" id="KW-0472">Membrane</keyword>
<dbReference type="EMBL" id="WSTA01000062">
    <property type="protein sequence ID" value="MWB99471.1"/>
    <property type="molecule type" value="Genomic_DNA"/>
</dbReference>
<dbReference type="InterPro" id="IPR018764">
    <property type="entry name" value="RskA_C"/>
</dbReference>